<dbReference type="Proteomes" id="UP000653305">
    <property type="component" value="Unassembled WGS sequence"/>
</dbReference>
<evidence type="ECO:0000313" key="3">
    <source>
        <dbReference type="Proteomes" id="UP000653305"/>
    </source>
</evidence>
<organism evidence="2 3">
    <name type="scientific">Phtheirospermum japonicum</name>
    <dbReference type="NCBI Taxonomy" id="374723"/>
    <lineage>
        <taxon>Eukaryota</taxon>
        <taxon>Viridiplantae</taxon>
        <taxon>Streptophyta</taxon>
        <taxon>Embryophyta</taxon>
        <taxon>Tracheophyta</taxon>
        <taxon>Spermatophyta</taxon>
        <taxon>Magnoliopsida</taxon>
        <taxon>eudicotyledons</taxon>
        <taxon>Gunneridae</taxon>
        <taxon>Pentapetalae</taxon>
        <taxon>asterids</taxon>
        <taxon>lamiids</taxon>
        <taxon>Lamiales</taxon>
        <taxon>Orobanchaceae</taxon>
        <taxon>Orobanchaceae incertae sedis</taxon>
        <taxon>Phtheirospermum</taxon>
    </lineage>
</organism>
<protein>
    <recommendedName>
        <fullName evidence="4">Transmembrane protein</fullName>
    </recommendedName>
</protein>
<evidence type="ECO:0000313" key="2">
    <source>
        <dbReference type="EMBL" id="GFP95480.1"/>
    </source>
</evidence>
<dbReference type="AlphaFoldDB" id="A0A830C7I0"/>
<keyword evidence="3" id="KW-1185">Reference proteome</keyword>
<keyword evidence="1" id="KW-1133">Transmembrane helix</keyword>
<keyword evidence="1" id="KW-0812">Transmembrane</keyword>
<comment type="caution">
    <text evidence="2">The sequence shown here is derived from an EMBL/GenBank/DDBJ whole genome shotgun (WGS) entry which is preliminary data.</text>
</comment>
<gene>
    <name evidence="2" type="ORF">PHJA_001692300</name>
</gene>
<feature type="transmembrane region" description="Helical" evidence="1">
    <location>
        <begin position="64"/>
        <end position="87"/>
    </location>
</feature>
<sequence>MEGGQSTKECCSSAEAVMLGALAPGVNLKSQVATWNTLKIAFLMLGVCLAAMLGLAFSSSDSSLIFHVTFLVLIAGALFLLLSSFLAETGLVSVEHQMKEMGLGTKDVGDRSKNE</sequence>
<feature type="transmembrane region" description="Helical" evidence="1">
    <location>
        <begin position="38"/>
        <end position="58"/>
    </location>
</feature>
<evidence type="ECO:0000256" key="1">
    <source>
        <dbReference type="SAM" id="Phobius"/>
    </source>
</evidence>
<proteinExistence type="predicted"/>
<keyword evidence="1" id="KW-0472">Membrane</keyword>
<reference evidence="2" key="1">
    <citation type="submission" date="2020-07" db="EMBL/GenBank/DDBJ databases">
        <title>Ethylene signaling mediates host invasion by parasitic plants.</title>
        <authorList>
            <person name="Yoshida S."/>
        </authorList>
    </citation>
    <scope>NUCLEOTIDE SEQUENCE</scope>
    <source>
        <strain evidence="2">Okayama</strain>
    </source>
</reference>
<dbReference type="EMBL" id="BMAC01000391">
    <property type="protein sequence ID" value="GFP95480.1"/>
    <property type="molecule type" value="Genomic_DNA"/>
</dbReference>
<evidence type="ECO:0008006" key="4">
    <source>
        <dbReference type="Google" id="ProtNLM"/>
    </source>
</evidence>
<dbReference type="OrthoDB" id="1928656at2759"/>
<name>A0A830C7I0_9LAMI</name>
<accession>A0A830C7I0</accession>